<evidence type="ECO:0000313" key="3">
    <source>
        <dbReference type="EMBL" id="AES98221.1"/>
    </source>
</evidence>
<dbReference type="InterPro" id="IPR053168">
    <property type="entry name" value="Glutamic_endopeptidase"/>
</dbReference>
<dbReference type="InterPro" id="IPR004314">
    <property type="entry name" value="Neprosin"/>
</dbReference>
<reference evidence="3 5" key="1">
    <citation type="journal article" date="2011" name="Nature">
        <title>The Medicago genome provides insight into the evolution of rhizobial symbioses.</title>
        <authorList>
            <person name="Young N.D."/>
            <person name="Debelle F."/>
            <person name="Oldroyd G.E."/>
            <person name="Geurts R."/>
            <person name="Cannon S.B."/>
            <person name="Udvardi M.K."/>
            <person name="Benedito V.A."/>
            <person name="Mayer K.F."/>
            <person name="Gouzy J."/>
            <person name="Schoof H."/>
            <person name="Van de Peer Y."/>
            <person name="Proost S."/>
            <person name="Cook D.R."/>
            <person name="Meyers B.C."/>
            <person name="Spannagl M."/>
            <person name="Cheung F."/>
            <person name="De Mita S."/>
            <person name="Krishnakumar V."/>
            <person name="Gundlach H."/>
            <person name="Zhou S."/>
            <person name="Mudge J."/>
            <person name="Bharti A.K."/>
            <person name="Murray J.D."/>
            <person name="Naoumkina M.A."/>
            <person name="Rosen B."/>
            <person name="Silverstein K.A."/>
            <person name="Tang H."/>
            <person name="Rombauts S."/>
            <person name="Zhao P.X."/>
            <person name="Zhou P."/>
            <person name="Barbe V."/>
            <person name="Bardou P."/>
            <person name="Bechner M."/>
            <person name="Bellec A."/>
            <person name="Berger A."/>
            <person name="Berges H."/>
            <person name="Bidwell S."/>
            <person name="Bisseling T."/>
            <person name="Choisne N."/>
            <person name="Couloux A."/>
            <person name="Denny R."/>
            <person name="Deshpande S."/>
            <person name="Dai X."/>
            <person name="Doyle J.J."/>
            <person name="Dudez A.M."/>
            <person name="Farmer A.D."/>
            <person name="Fouteau S."/>
            <person name="Franken C."/>
            <person name="Gibelin C."/>
            <person name="Gish J."/>
            <person name="Goldstein S."/>
            <person name="Gonzalez A.J."/>
            <person name="Green P.J."/>
            <person name="Hallab A."/>
            <person name="Hartog M."/>
            <person name="Hua A."/>
            <person name="Humphray S.J."/>
            <person name="Jeong D.H."/>
            <person name="Jing Y."/>
            <person name="Jocker A."/>
            <person name="Kenton S.M."/>
            <person name="Kim D.J."/>
            <person name="Klee K."/>
            <person name="Lai H."/>
            <person name="Lang C."/>
            <person name="Lin S."/>
            <person name="Macmil S.L."/>
            <person name="Magdelenat G."/>
            <person name="Matthews L."/>
            <person name="McCorrison J."/>
            <person name="Monaghan E.L."/>
            <person name="Mun J.H."/>
            <person name="Najar F.Z."/>
            <person name="Nicholson C."/>
            <person name="Noirot C."/>
            <person name="O'Bleness M."/>
            <person name="Paule C.R."/>
            <person name="Poulain J."/>
            <person name="Prion F."/>
            <person name="Qin B."/>
            <person name="Qu C."/>
            <person name="Retzel E.F."/>
            <person name="Riddle C."/>
            <person name="Sallet E."/>
            <person name="Samain S."/>
            <person name="Samson N."/>
            <person name="Sanders I."/>
            <person name="Saurat O."/>
            <person name="Scarpelli C."/>
            <person name="Schiex T."/>
            <person name="Segurens B."/>
            <person name="Severin A.J."/>
            <person name="Sherrier D.J."/>
            <person name="Shi R."/>
            <person name="Sims S."/>
            <person name="Singer S.R."/>
            <person name="Sinharoy S."/>
            <person name="Sterck L."/>
            <person name="Viollet A."/>
            <person name="Wang B.B."/>
            <person name="Wang K."/>
            <person name="Wang M."/>
            <person name="Wang X."/>
            <person name="Warfsmann J."/>
            <person name="Weissenbach J."/>
            <person name="White D.D."/>
            <person name="White J.D."/>
            <person name="Wiley G.B."/>
            <person name="Wincker P."/>
            <person name="Xing Y."/>
            <person name="Yang L."/>
            <person name="Yao Z."/>
            <person name="Ying F."/>
            <person name="Zhai J."/>
            <person name="Zhou L."/>
            <person name="Zuber A."/>
            <person name="Denarie J."/>
            <person name="Dixon R.A."/>
            <person name="May G.D."/>
            <person name="Schwartz D.C."/>
            <person name="Rogers J."/>
            <person name="Quetier F."/>
            <person name="Town C.D."/>
            <person name="Roe B.A."/>
        </authorList>
    </citation>
    <scope>NUCLEOTIDE SEQUENCE [LARGE SCALE GENOMIC DNA]</scope>
    <source>
        <strain evidence="3">A17</strain>
        <strain evidence="4 5">cv. Jemalong A17</strain>
    </source>
</reference>
<reference evidence="4" key="3">
    <citation type="submission" date="2015-04" db="UniProtKB">
        <authorList>
            <consortium name="EnsemblPlants"/>
        </authorList>
    </citation>
    <scope>IDENTIFICATION</scope>
    <source>
        <strain evidence="4">cv. Jemalong A17</strain>
    </source>
</reference>
<gene>
    <name evidence="3" type="ordered locus">MTR_5g065920</name>
</gene>
<evidence type="ECO:0000256" key="1">
    <source>
        <dbReference type="SAM" id="SignalP"/>
    </source>
</evidence>
<dbReference type="PaxDb" id="3880-AES98221"/>
<name>G7KBI6_MEDTR</name>
<keyword evidence="1" id="KW-0732">Signal</keyword>
<evidence type="ECO:0000313" key="5">
    <source>
        <dbReference type="Proteomes" id="UP000002051"/>
    </source>
</evidence>
<sequence>MAVVSLVLHALAYVKGDRIYGSKATINVWRLKIQQPNELSLSQIWILDGVFSLDNIETGWQVIVSFKLSHEMNEKL</sequence>
<feature type="signal peptide" evidence="1">
    <location>
        <begin position="1"/>
        <end position="16"/>
    </location>
</feature>
<keyword evidence="5" id="KW-1185">Reference proteome</keyword>
<dbReference type="EnsemblPlants" id="AES98221">
    <property type="protein sequence ID" value="AES98221"/>
    <property type="gene ID" value="MTR_5g065920"/>
</dbReference>
<dbReference type="PANTHER" id="PTHR31589:SF24">
    <property type="entry name" value="OS07G0205500 PROTEIN"/>
    <property type="match status" value="1"/>
</dbReference>
<feature type="chain" id="PRO_5014573498" evidence="1">
    <location>
        <begin position="17"/>
        <end position="76"/>
    </location>
</feature>
<evidence type="ECO:0000259" key="2">
    <source>
        <dbReference type="PROSITE" id="PS52045"/>
    </source>
</evidence>
<protein>
    <submittedName>
        <fullName evidence="3">DUF239 domain protein</fullName>
    </submittedName>
</protein>
<dbReference type="EMBL" id="CM001221">
    <property type="protein sequence ID" value="AES98221.1"/>
    <property type="molecule type" value="Genomic_DNA"/>
</dbReference>
<dbReference type="STRING" id="3880.G7KBI6"/>
<accession>G7KBI6</accession>
<dbReference type="AlphaFoldDB" id="G7KBI6"/>
<proteinExistence type="predicted"/>
<evidence type="ECO:0000313" key="4">
    <source>
        <dbReference type="EnsemblPlants" id="AES98221"/>
    </source>
</evidence>
<feature type="domain" description="Neprosin PEP catalytic" evidence="2">
    <location>
        <begin position="1"/>
        <end position="76"/>
    </location>
</feature>
<dbReference type="HOGENOM" id="CLU_2658237_0_0_1"/>
<organism evidence="3 5">
    <name type="scientific">Medicago truncatula</name>
    <name type="common">Barrel medic</name>
    <name type="synonym">Medicago tribuloides</name>
    <dbReference type="NCBI Taxonomy" id="3880"/>
    <lineage>
        <taxon>Eukaryota</taxon>
        <taxon>Viridiplantae</taxon>
        <taxon>Streptophyta</taxon>
        <taxon>Embryophyta</taxon>
        <taxon>Tracheophyta</taxon>
        <taxon>Spermatophyta</taxon>
        <taxon>Magnoliopsida</taxon>
        <taxon>eudicotyledons</taxon>
        <taxon>Gunneridae</taxon>
        <taxon>Pentapetalae</taxon>
        <taxon>rosids</taxon>
        <taxon>fabids</taxon>
        <taxon>Fabales</taxon>
        <taxon>Fabaceae</taxon>
        <taxon>Papilionoideae</taxon>
        <taxon>50 kb inversion clade</taxon>
        <taxon>NPAAA clade</taxon>
        <taxon>Hologalegina</taxon>
        <taxon>IRL clade</taxon>
        <taxon>Trifolieae</taxon>
        <taxon>Medicago</taxon>
    </lineage>
</organism>
<reference evidence="3 5" key="2">
    <citation type="journal article" date="2014" name="BMC Genomics">
        <title>An improved genome release (version Mt4.0) for the model legume Medicago truncatula.</title>
        <authorList>
            <person name="Tang H."/>
            <person name="Krishnakumar V."/>
            <person name="Bidwell S."/>
            <person name="Rosen B."/>
            <person name="Chan A."/>
            <person name="Zhou S."/>
            <person name="Gentzbittel L."/>
            <person name="Childs K.L."/>
            <person name="Yandell M."/>
            <person name="Gundlach H."/>
            <person name="Mayer K.F."/>
            <person name="Schwartz D.C."/>
            <person name="Town C.D."/>
        </authorList>
    </citation>
    <scope>GENOME REANNOTATION</scope>
    <source>
        <strain evidence="4 5">cv. Jemalong A17</strain>
    </source>
</reference>
<dbReference type="PANTHER" id="PTHR31589">
    <property type="entry name" value="PROTEIN, PUTATIVE (DUF239)-RELATED-RELATED"/>
    <property type="match status" value="1"/>
</dbReference>
<dbReference type="PROSITE" id="PS52045">
    <property type="entry name" value="NEPROSIN_PEP_CD"/>
    <property type="match status" value="1"/>
</dbReference>
<dbReference type="Proteomes" id="UP000002051">
    <property type="component" value="Chromosome 5"/>
</dbReference>